<proteinExistence type="inferred from homology"/>
<dbReference type="EMBL" id="DRIH01000138">
    <property type="protein sequence ID" value="HEC67979.1"/>
    <property type="molecule type" value="Genomic_DNA"/>
</dbReference>
<dbReference type="PANTHER" id="PTHR43335">
    <property type="entry name" value="ABC TRANSPORTER, ATP-BINDING PROTEIN"/>
    <property type="match status" value="1"/>
</dbReference>
<sequence>MIEVRNISKWFGARQVLRDVSFEVEKGEILGFLGPNGAGKTTSLRILTGYFPPDKGTVKIGGYNITQNPLAVKQKLGYFPEHNPLYPEMTVDGYLRFVARIKGVRRKEETKRVNTVVAECGLENVRHRLIKRLSKGYKQRVGLAQALVNNPEVLLLDEPTIGLDPKQIYEIRQLIKALAGQKTVILSTHILPEVSMVCTKVVIIKDGQVIAKDNPENLTAQKGYVEILARAPKEEFTAYLKNIPEVKEVEAKMEDNFIRAYIHFDPQYEIRPKLTQGIVQSGWELLELRPRRKSLEEVFVQLVTKEAS</sequence>
<accession>A0A7C1VXI0</accession>
<dbReference type="GO" id="GO:0005524">
    <property type="term" value="F:ATP binding"/>
    <property type="evidence" value="ECO:0007669"/>
    <property type="project" value="UniProtKB-KW"/>
</dbReference>
<evidence type="ECO:0000256" key="3">
    <source>
        <dbReference type="ARBA" id="ARBA00022741"/>
    </source>
</evidence>
<dbReference type="AlphaFoldDB" id="A0A7C1VXI0"/>
<comment type="similarity">
    <text evidence="1">Belongs to the ABC transporter superfamily.</text>
</comment>
<comment type="caution">
    <text evidence="6">The sequence shown here is derived from an EMBL/GenBank/DDBJ whole genome shotgun (WGS) entry which is preliminary data.</text>
</comment>
<dbReference type="Gene3D" id="3.40.50.300">
    <property type="entry name" value="P-loop containing nucleotide triphosphate hydrolases"/>
    <property type="match status" value="1"/>
</dbReference>
<evidence type="ECO:0000256" key="1">
    <source>
        <dbReference type="ARBA" id="ARBA00005417"/>
    </source>
</evidence>
<dbReference type="InterPro" id="IPR003439">
    <property type="entry name" value="ABC_transporter-like_ATP-bd"/>
</dbReference>
<gene>
    <name evidence="6" type="ORF">ENI35_04105</name>
</gene>
<keyword evidence="3" id="KW-0547">Nucleotide-binding</keyword>
<dbReference type="CDD" id="cd03230">
    <property type="entry name" value="ABC_DR_subfamily_A"/>
    <property type="match status" value="1"/>
</dbReference>
<dbReference type="InterPro" id="IPR027417">
    <property type="entry name" value="P-loop_NTPase"/>
</dbReference>
<reference evidence="6" key="1">
    <citation type="journal article" date="2020" name="mSystems">
        <title>Genome- and Community-Level Interaction Insights into Carbon Utilization and Element Cycling Functions of Hydrothermarchaeota in Hydrothermal Sediment.</title>
        <authorList>
            <person name="Zhou Z."/>
            <person name="Liu Y."/>
            <person name="Xu W."/>
            <person name="Pan J."/>
            <person name="Luo Z.H."/>
            <person name="Li M."/>
        </authorList>
    </citation>
    <scope>NUCLEOTIDE SEQUENCE [LARGE SCALE GENOMIC DNA]</scope>
    <source>
        <strain evidence="6">HyVt-389</strain>
    </source>
</reference>
<keyword evidence="2" id="KW-0813">Transport</keyword>
<dbReference type="PANTHER" id="PTHR43335:SF4">
    <property type="entry name" value="ABC TRANSPORTER, ATP-BINDING PROTEIN"/>
    <property type="match status" value="1"/>
</dbReference>
<protein>
    <submittedName>
        <fullName evidence="6">ATP-binding cassette domain-containing protein</fullName>
    </submittedName>
</protein>
<keyword evidence="4 6" id="KW-0067">ATP-binding</keyword>
<dbReference type="Pfam" id="PF00005">
    <property type="entry name" value="ABC_tran"/>
    <property type="match status" value="1"/>
</dbReference>
<dbReference type="PROSITE" id="PS50893">
    <property type="entry name" value="ABC_TRANSPORTER_2"/>
    <property type="match status" value="1"/>
</dbReference>
<feature type="domain" description="ABC transporter" evidence="5">
    <location>
        <begin position="2"/>
        <end position="231"/>
    </location>
</feature>
<evidence type="ECO:0000256" key="2">
    <source>
        <dbReference type="ARBA" id="ARBA00022448"/>
    </source>
</evidence>
<name>A0A7C1VXI0_DESA2</name>
<evidence type="ECO:0000259" key="5">
    <source>
        <dbReference type="PROSITE" id="PS50893"/>
    </source>
</evidence>
<dbReference type="Proteomes" id="UP000885738">
    <property type="component" value="Unassembled WGS sequence"/>
</dbReference>
<dbReference type="GO" id="GO:0016887">
    <property type="term" value="F:ATP hydrolysis activity"/>
    <property type="evidence" value="ECO:0007669"/>
    <property type="project" value="InterPro"/>
</dbReference>
<organism evidence="6">
    <name type="scientific">Desulfofervidus auxilii</name>
    <dbReference type="NCBI Taxonomy" id="1621989"/>
    <lineage>
        <taxon>Bacteria</taxon>
        <taxon>Pseudomonadati</taxon>
        <taxon>Thermodesulfobacteriota</taxon>
        <taxon>Candidatus Desulfofervidia</taxon>
        <taxon>Candidatus Desulfofervidales</taxon>
        <taxon>Candidatus Desulfofervidaceae</taxon>
        <taxon>Candidatus Desulfofervidus</taxon>
    </lineage>
</organism>
<evidence type="ECO:0000313" key="6">
    <source>
        <dbReference type="EMBL" id="HEC67979.1"/>
    </source>
</evidence>
<evidence type="ECO:0000256" key="4">
    <source>
        <dbReference type="ARBA" id="ARBA00022840"/>
    </source>
</evidence>
<dbReference type="SMART" id="SM00382">
    <property type="entry name" value="AAA"/>
    <property type="match status" value="1"/>
</dbReference>
<dbReference type="InterPro" id="IPR003593">
    <property type="entry name" value="AAA+_ATPase"/>
</dbReference>
<dbReference type="SUPFAM" id="SSF52540">
    <property type="entry name" value="P-loop containing nucleoside triphosphate hydrolases"/>
    <property type="match status" value="1"/>
</dbReference>